<name>A0A7S0SYY4_9CHLO</name>
<feature type="transmembrane region" description="Helical" evidence="9">
    <location>
        <begin position="228"/>
        <end position="250"/>
    </location>
</feature>
<evidence type="ECO:0000313" key="10">
    <source>
        <dbReference type="EMBL" id="CAD8719301.1"/>
    </source>
</evidence>
<organism evidence="10">
    <name type="scientific">Mantoniella antarctica</name>
    <dbReference type="NCBI Taxonomy" id="81844"/>
    <lineage>
        <taxon>Eukaryota</taxon>
        <taxon>Viridiplantae</taxon>
        <taxon>Chlorophyta</taxon>
        <taxon>Mamiellophyceae</taxon>
        <taxon>Mamiellales</taxon>
        <taxon>Mamiellaceae</taxon>
        <taxon>Mantoniella</taxon>
    </lineage>
</organism>
<dbReference type="CDD" id="cd13957">
    <property type="entry name" value="PT_UbiA_Cox10"/>
    <property type="match status" value="1"/>
</dbReference>
<feature type="transmembrane region" description="Helical" evidence="9">
    <location>
        <begin position="161"/>
        <end position="181"/>
    </location>
</feature>
<dbReference type="PANTHER" id="PTHR43448">
    <property type="entry name" value="PROTOHEME IX FARNESYLTRANSFERASE, MITOCHONDRIAL"/>
    <property type="match status" value="1"/>
</dbReference>
<proteinExistence type="predicted"/>
<keyword evidence="2" id="KW-0808">Transferase</keyword>
<feature type="region of interest" description="Disordered" evidence="8">
    <location>
        <begin position="33"/>
        <end position="54"/>
    </location>
</feature>
<feature type="transmembrane region" description="Helical" evidence="9">
    <location>
        <begin position="354"/>
        <end position="379"/>
    </location>
</feature>
<keyword evidence="4 9" id="KW-1133">Transmembrane helix</keyword>
<gene>
    <name evidence="10" type="ORF">MANT1106_LOCUS18745</name>
</gene>
<feature type="compositionally biased region" description="Low complexity" evidence="8">
    <location>
        <begin position="520"/>
        <end position="532"/>
    </location>
</feature>
<evidence type="ECO:0000256" key="6">
    <source>
        <dbReference type="ARBA" id="ARBA00023136"/>
    </source>
</evidence>
<keyword evidence="6 9" id="KW-0472">Membrane</keyword>
<dbReference type="Gene3D" id="1.10.357.140">
    <property type="entry name" value="UbiA prenyltransferase"/>
    <property type="match status" value="1"/>
</dbReference>
<protein>
    <recommendedName>
        <fullName evidence="7">Heme O synthase</fullName>
    </recommendedName>
</protein>
<dbReference type="PANTHER" id="PTHR43448:SF2">
    <property type="entry name" value="PROTOHEME IX FARNESYLTRANSFERASE, MITOCHONDRIAL"/>
    <property type="match status" value="1"/>
</dbReference>
<dbReference type="GO" id="GO:0006784">
    <property type="term" value="P:heme A biosynthetic process"/>
    <property type="evidence" value="ECO:0007669"/>
    <property type="project" value="TreeGrafter"/>
</dbReference>
<feature type="region of interest" description="Disordered" evidence="8">
    <location>
        <begin position="485"/>
        <end position="547"/>
    </location>
</feature>
<feature type="compositionally biased region" description="Acidic residues" evidence="8">
    <location>
        <begin position="490"/>
        <end position="508"/>
    </location>
</feature>
<evidence type="ECO:0000256" key="8">
    <source>
        <dbReference type="SAM" id="MobiDB-lite"/>
    </source>
</evidence>
<reference evidence="10" key="1">
    <citation type="submission" date="2021-01" db="EMBL/GenBank/DDBJ databases">
        <authorList>
            <person name="Corre E."/>
            <person name="Pelletier E."/>
            <person name="Niang G."/>
            <person name="Scheremetjew M."/>
            <person name="Finn R."/>
            <person name="Kale V."/>
            <person name="Holt S."/>
            <person name="Cochrane G."/>
            <person name="Meng A."/>
            <person name="Brown T."/>
            <person name="Cohen L."/>
        </authorList>
    </citation>
    <scope>NUCLEOTIDE SEQUENCE</scope>
    <source>
        <strain evidence="10">SL-175</strain>
    </source>
</reference>
<feature type="transmembrane region" description="Helical" evidence="9">
    <location>
        <begin position="385"/>
        <end position="404"/>
    </location>
</feature>
<feature type="transmembrane region" description="Helical" evidence="9">
    <location>
        <begin position="281"/>
        <end position="300"/>
    </location>
</feature>
<dbReference type="NCBIfam" id="TIGR01473">
    <property type="entry name" value="cyoE_ctaB"/>
    <property type="match status" value="1"/>
</dbReference>
<dbReference type="GO" id="GO:0008495">
    <property type="term" value="F:protoheme IX farnesyltransferase activity"/>
    <property type="evidence" value="ECO:0007669"/>
    <property type="project" value="InterPro"/>
</dbReference>
<evidence type="ECO:0000256" key="9">
    <source>
        <dbReference type="SAM" id="Phobius"/>
    </source>
</evidence>
<dbReference type="GO" id="GO:0005739">
    <property type="term" value="C:mitochondrion"/>
    <property type="evidence" value="ECO:0007669"/>
    <property type="project" value="TreeGrafter"/>
</dbReference>
<dbReference type="InterPro" id="IPR000537">
    <property type="entry name" value="UbiA_prenyltransferase"/>
</dbReference>
<evidence type="ECO:0000256" key="2">
    <source>
        <dbReference type="ARBA" id="ARBA00022679"/>
    </source>
</evidence>
<sequence length="547" mass="57371">MAAARVARDTACRHLAASSRALGNELKVARAAHNSSAAAPTTIHGGPTIRARAGGGGGELPSWVALTGGAWVHCRTASPPAATARRGWNLVAAGVRCKSTTGMAMTDTAAARAQMGLTAAAKGGVAAGGKGRAAAVAAEGGVIASALSVLRVYHDLSKFKLSAFVVSTAAAGFVLGSGADVDWEKMVWTSVGTMLCSSAANTFNQVFEIRNDAVMARTMRRPLPTGRCSVLHAVAFGVAAGVTGAGLLSWKCNDTAAGLGVFTIVLYACCYTPLKQVHWLNTWVGAVVGAVPPLIGWAAASGSCGAMEPAAGVLAAALYFWQMPHFMALAYMARDDYIRGGYRMMSHPVYDATGRRLAAVAVRNSIYMLPLGVAAVAAGLTTQPFAYEAAALALPMALSAAWFYRRPTMVGARRMFYGSLLYLPAFQGLCCFHRVPREHGAEATVTTRWQIEWEGLDRLGALLEETSQAPFPFLPVPFWPDRCPHKAECEGSDEGESADESEDEDENEGVGKGLVRVKKSQSVASDLVSSSSPGEVAVGDAKARRRR</sequence>
<feature type="transmembrane region" description="Helical" evidence="9">
    <location>
        <begin position="312"/>
        <end position="333"/>
    </location>
</feature>
<keyword evidence="5" id="KW-0350">Heme biosynthesis</keyword>
<dbReference type="InterPro" id="IPR006369">
    <property type="entry name" value="Protohaem_IX_farnesylTrfase"/>
</dbReference>
<evidence type="ECO:0000256" key="7">
    <source>
        <dbReference type="ARBA" id="ARBA00030253"/>
    </source>
</evidence>
<feature type="transmembrane region" description="Helical" evidence="9">
    <location>
        <begin position="256"/>
        <end position="274"/>
    </location>
</feature>
<evidence type="ECO:0000256" key="4">
    <source>
        <dbReference type="ARBA" id="ARBA00022989"/>
    </source>
</evidence>
<feature type="transmembrane region" description="Helical" evidence="9">
    <location>
        <begin position="187"/>
        <end position="207"/>
    </location>
</feature>
<dbReference type="EMBL" id="HBFC01031562">
    <property type="protein sequence ID" value="CAD8719301.1"/>
    <property type="molecule type" value="Transcribed_RNA"/>
</dbReference>
<dbReference type="GO" id="GO:0016020">
    <property type="term" value="C:membrane"/>
    <property type="evidence" value="ECO:0007669"/>
    <property type="project" value="UniProtKB-SubCell"/>
</dbReference>
<dbReference type="AlphaFoldDB" id="A0A7S0SYY4"/>
<dbReference type="InterPro" id="IPR044878">
    <property type="entry name" value="UbiA_sf"/>
</dbReference>
<accession>A0A7S0SYY4</accession>
<comment type="subcellular location">
    <subcellularLocation>
        <location evidence="1">Membrane</location>
        <topology evidence="1">Multi-pass membrane protein</topology>
    </subcellularLocation>
</comment>
<keyword evidence="3 9" id="KW-0812">Transmembrane</keyword>
<dbReference type="FunFam" id="1.10.357.140:FF:000006">
    <property type="entry name" value="Protoheme IX farnesyltransferase, mitochondrial"/>
    <property type="match status" value="1"/>
</dbReference>
<evidence type="ECO:0000256" key="3">
    <source>
        <dbReference type="ARBA" id="ARBA00022692"/>
    </source>
</evidence>
<evidence type="ECO:0000256" key="5">
    <source>
        <dbReference type="ARBA" id="ARBA00023133"/>
    </source>
</evidence>
<dbReference type="Pfam" id="PF01040">
    <property type="entry name" value="UbiA"/>
    <property type="match status" value="1"/>
</dbReference>
<evidence type="ECO:0000256" key="1">
    <source>
        <dbReference type="ARBA" id="ARBA00004141"/>
    </source>
</evidence>